<dbReference type="Proteomes" id="UP000030754">
    <property type="component" value="Unassembled WGS sequence"/>
</dbReference>
<feature type="compositionally biased region" description="Basic residues" evidence="1">
    <location>
        <begin position="1271"/>
        <end position="1283"/>
    </location>
</feature>
<feature type="region of interest" description="Disordered" evidence="1">
    <location>
        <begin position="857"/>
        <end position="967"/>
    </location>
</feature>
<feature type="compositionally biased region" description="Low complexity" evidence="1">
    <location>
        <begin position="857"/>
        <end position="870"/>
    </location>
</feature>
<reference evidence="3" key="2">
    <citation type="submission" date="2013-10" db="EMBL/GenBank/DDBJ databases">
        <authorList>
            <person name="Aslett M."/>
        </authorList>
    </citation>
    <scope>NUCLEOTIDE SEQUENCE [LARGE SCALE GENOMIC DNA]</scope>
    <source>
        <strain evidence="3">Houghton</strain>
    </source>
</reference>
<name>U6MYN3_9EIME</name>
<keyword evidence="2" id="KW-0732">Signal</keyword>
<feature type="region of interest" description="Disordered" evidence="1">
    <location>
        <begin position="1106"/>
        <end position="1283"/>
    </location>
</feature>
<feature type="chain" id="PRO_5004677158" description="Transmembrane protein" evidence="2">
    <location>
        <begin position="25"/>
        <end position="1283"/>
    </location>
</feature>
<feature type="compositionally biased region" description="Polar residues" evidence="1">
    <location>
        <begin position="891"/>
        <end position="914"/>
    </location>
</feature>
<feature type="compositionally biased region" description="Basic and acidic residues" evidence="1">
    <location>
        <begin position="925"/>
        <end position="963"/>
    </location>
</feature>
<dbReference type="VEuPathDB" id="ToxoDB:ENH_00062490"/>
<evidence type="ECO:0000313" key="3">
    <source>
        <dbReference type="EMBL" id="CDJ69051.1"/>
    </source>
</evidence>
<evidence type="ECO:0008006" key="5">
    <source>
        <dbReference type="Google" id="ProtNLM"/>
    </source>
</evidence>
<evidence type="ECO:0000256" key="1">
    <source>
        <dbReference type="SAM" id="MobiDB-lite"/>
    </source>
</evidence>
<dbReference type="RefSeq" id="XP_013437518.1">
    <property type="nucleotide sequence ID" value="XM_013582064.1"/>
</dbReference>
<dbReference type="EMBL" id="HG725644">
    <property type="protein sequence ID" value="CDJ69051.1"/>
    <property type="molecule type" value="Genomic_DNA"/>
</dbReference>
<feature type="region of interest" description="Disordered" evidence="1">
    <location>
        <begin position="752"/>
        <end position="836"/>
    </location>
</feature>
<feature type="signal peptide" evidence="2">
    <location>
        <begin position="1"/>
        <end position="24"/>
    </location>
</feature>
<feature type="compositionally biased region" description="Polar residues" evidence="1">
    <location>
        <begin position="1118"/>
        <end position="1152"/>
    </location>
</feature>
<feature type="compositionally biased region" description="Low complexity" evidence="1">
    <location>
        <begin position="582"/>
        <end position="601"/>
    </location>
</feature>
<feature type="compositionally biased region" description="Polar residues" evidence="1">
    <location>
        <begin position="822"/>
        <end position="836"/>
    </location>
</feature>
<reference evidence="3" key="1">
    <citation type="submission" date="2013-10" db="EMBL/GenBank/DDBJ databases">
        <title>Genomic analysis of the causative agents of coccidiosis in chickens.</title>
        <authorList>
            <person name="Reid A.J."/>
            <person name="Blake D."/>
            <person name="Billington K."/>
            <person name="Browne H."/>
            <person name="Dunn M."/>
            <person name="Hung S."/>
            <person name="Kawahara F."/>
            <person name="Miranda-Saavedra D."/>
            <person name="Mourier T."/>
            <person name="Nagra H."/>
            <person name="Otto T.D."/>
            <person name="Rawlings N."/>
            <person name="Sanchez A."/>
            <person name="Sanders M."/>
            <person name="Subramaniam C."/>
            <person name="Tay Y."/>
            <person name="Dear P."/>
            <person name="Doerig C."/>
            <person name="Gruber A."/>
            <person name="Parkinson J."/>
            <person name="Shirley M."/>
            <person name="Wan K.L."/>
            <person name="Berriman M."/>
            <person name="Tomley F."/>
            <person name="Pain A."/>
        </authorList>
    </citation>
    <scope>NUCLEOTIDE SEQUENCE [LARGE SCALE GENOMIC DNA]</scope>
    <source>
        <strain evidence="3">Houghton</strain>
    </source>
</reference>
<feature type="compositionally biased region" description="Basic and acidic residues" evidence="1">
    <location>
        <begin position="1222"/>
        <end position="1262"/>
    </location>
</feature>
<feature type="compositionally biased region" description="Low complexity" evidence="1">
    <location>
        <begin position="759"/>
        <end position="777"/>
    </location>
</feature>
<organism evidence="3 4">
    <name type="scientific">Eimeria necatrix</name>
    <dbReference type="NCBI Taxonomy" id="51315"/>
    <lineage>
        <taxon>Eukaryota</taxon>
        <taxon>Sar</taxon>
        <taxon>Alveolata</taxon>
        <taxon>Apicomplexa</taxon>
        <taxon>Conoidasida</taxon>
        <taxon>Coccidia</taxon>
        <taxon>Eucoccidiorida</taxon>
        <taxon>Eimeriorina</taxon>
        <taxon>Eimeriidae</taxon>
        <taxon>Eimeria</taxon>
    </lineage>
</organism>
<feature type="compositionally biased region" description="Polar residues" evidence="1">
    <location>
        <begin position="797"/>
        <end position="811"/>
    </location>
</feature>
<feature type="region of interest" description="Disordered" evidence="1">
    <location>
        <begin position="1037"/>
        <end position="1082"/>
    </location>
</feature>
<feature type="compositionally biased region" description="Low complexity" evidence="1">
    <location>
        <begin position="1037"/>
        <end position="1054"/>
    </location>
</feature>
<dbReference type="OrthoDB" id="10659668at2759"/>
<feature type="compositionally biased region" description="Basic and acidic residues" evidence="1">
    <location>
        <begin position="1064"/>
        <end position="1074"/>
    </location>
</feature>
<keyword evidence="4" id="KW-1185">Reference proteome</keyword>
<protein>
    <recommendedName>
        <fullName evidence="5">Transmembrane protein</fullName>
    </recommendedName>
</protein>
<gene>
    <name evidence="3" type="ORF">ENH_00062490</name>
</gene>
<proteinExistence type="predicted"/>
<accession>U6MYN3</accession>
<evidence type="ECO:0000256" key="2">
    <source>
        <dbReference type="SAM" id="SignalP"/>
    </source>
</evidence>
<feature type="compositionally biased region" description="Basic and acidic residues" evidence="1">
    <location>
        <begin position="550"/>
        <end position="573"/>
    </location>
</feature>
<dbReference type="GeneID" id="25476387"/>
<sequence length="1283" mass="139513">MHLFCGFTAVFALLFPGDFRTAAAAATSATDPQHVRAQSTFTALSIPSRSPGRSDLSTSSFMLPLDSQQPLTRRKFGPRSPVRKVLASDPVLVLVFFALAFLIAKCADAIRSSSHSEGARSLAADGQDSCASLAAAEAAPAETKPAAGELPPEVQQQLSILKISDSDAKTLTEQEQSSVNDALTRLERLIGNAEKRTAAAKGFRESLEEDKEELEKLTAAVAPGEPLPAAALTLQRDIESDLPQLQELEAAAEAAQQNLRDVGATAEQGAWALLELAVRVSSEGNPSASAVAALAAARTVRGEPLSLPAFPASPALFALFNLSNSMLHSLNEAEAAIGKASLEGHTPSDIAKLLKAAHAKVHAAKQMSSQLRLLNVFGPSKHLRHSYKQLEIRIRAKEASLQQQQAQQTQSLRKHRKQKCEKEEAICTEAEASAYGRQVKEAAEKLRNVLEQLEQAGSSTTPGTQQQRNLNLLENPYQLTADALSLSERINTSFISGTDTGATFQSAVTEATGLMGTAKSMLEPRWESSLHLLQQSAVGGRSDLAKARDALEDEAKVKQQQQEEERKLGEEASRPGPLPDRTSSISSSTSSCSSCSSTGSTSGSSLSGAEELLLYHMQKVALLASETKQQREELGVLIKCYKPHPDLALLHDQLEKVFLEAAAEVGAAADLLVDQWLSQMEAAAEQEATAKAAAKEAARTRAGGQKRAAADKAMAAAIAAKKAAAERAATGYRHLQRLHVDEATISRLQEGMTRSRVMPSSSPLPALLLRPAPGAQPITSLPRQLKGSFRRRRLTRGQPQLQSYISQLSSMEDSESKLHMQTPLSQQPDQEQSTLQSGDLQLPLLFPPLNVNQESTLDLSQRRSSSGLRRVNSWGPTDKSSEKARAGDQLGTHTWGTSDRTTKIPTTDPGTQFYGSLGTRRPFRKRVEEETKNPEKETGKEAEKQRKEEKTEKEKTEKRENKTRPRVRMRIGANTDSDTDEDVADGLFGSISSLLTLKGTPAVADGESVLELMILDDLGQASTKAEEETAGGTAEALLATREAEISISSEAGESQQKEQSSVETVRKEPKDEYKKKRKKPARRHNTVAIDFGISWALGGSRKHQKDLKDLHDEEEVSGISTDESNAGSSQKVWEEGTSSSPADQWTNRQQWGPQEPSDQRRRRWSLLHIPFGHGSLGRERRGNKKTLPDADQLQTQSLERKNVRTRRIGLGLFGRSSIRTLNKVEEEPTGKETREAKDAESRTESEQGDETKGGSEGRETDKNIQAGGKEKTKHTGKHKQKHR</sequence>
<feature type="region of interest" description="Disordered" evidence="1">
    <location>
        <begin position="550"/>
        <end position="601"/>
    </location>
</feature>
<evidence type="ECO:0000313" key="4">
    <source>
        <dbReference type="Proteomes" id="UP000030754"/>
    </source>
</evidence>